<sequence>VAPHPLVVRHGGGPPLRGRGQPRVLPPRDDRAAEERRARGVRRTAGPDRHPGPRARPPLGAAAAVDTGGRGRLRARRRGGARAGAAARGPVGV</sequence>
<feature type="compositionally biased region" description="Basic residues" evidence="1">
    <location>
        <begin position="71"/>
        <end position="80"/>
    </location>
</feature>
<feature type="non-terminal residue" evidence="2">
    <location>
        <position position="1"/>
    </location>
</feature>
<name>A0A6J4LU01_9BACT</name>
<evidence type="ECO:0000313" key="2">
    <source>
        <dbReference type="EMBL" id="CAA9340836.1"/>
    </source>
</evidence>
<accession>A0A6J4LU01</accession>
<proteinExistence type="predicted"/>
<organism evidence="2">
    <name type="scientific">uncultured Gemmatimonadaceae bacterium</name>
    <dbReference type="NCBI Taxonomy" id="246130"/>
    <lineage>
        <taxon>Bacteria</taxon>
        <taxon>Pseudomonadati</taxon>
        <taxon>Gemmatimonadota</taxon>
        <taxon>Gemmatimonadia</taxon>
        <taxon>Gemmatimonadales</taxon>
        <taxon>Gemmatimonadaceae</taxon>
        <taxon>environmental samples</taxon>
    </lineage>
</organism>
<gene>
    <name evidence="2" type="ORF">AVDCRST_MAG40-2393</name>
</gene>
<feature type="compositionally biased region" description="Low complexity" evidence="1">
    <location>
        <begin position="83"/>
        <end position="93"/>
    </location>
</feature>
<feature type="region of interest" description="Disordered" evidence="1">
    <location>
        <begin position="1"/>
        <end position="93"/>
    </location>
</feature>
<dbReference type="EMBL" id="CADCTX010000689">
    <property type="protein sequence ID" value="CAA9340836.1"/>
    <property type="molecule type" value="Genomic_DNA"/>
</dbReference>
<protein>
    <submittedName>
        <fullName evidence="2">Uncharacterized protein</fullName>
    </submittedName>
</protein>
<evidence type="ECO:0000256" key="1">
    <source>
        <dbReference type="SAM" id="MobiDB-lite"/>
    </source>
</evidence>
<reference evidence="2" key="1">
    <citation type="submission" date="2020-02" db="EMBL/GenBank/DDBJ databases">
        <authorList>
            <person name="Meier V. D."/>
        </authorList>
    </citation>
    <scope>NUCLEOTIDE SEQUENCE</scope>
    <source>
        <strain evidence="2">AVDCRST_MAG40</strain>
    </source>
</reference>
<feature type="non-terminal residue" evidence="2">
    <location>
        <position position="93"/>
    </location>
</feature>
<feature type="compositionally biased region" description="Basic and acidic residues" evidence="1">
    <location>
        <begin position="26"/>
        <end position="38"/>
    </location>
</feature>
<dbReference type="AlphaFoldDB" id="A0A6J4LU01"/>